<dbReference type="RefSeq" id="WP_070155267.1">
    <property type="nucleotide sequence ID" value="NZ_JACANQ010000004.1"/>
</dbReference>
<dbReference type="STRING" id="202956.BJN41_12115"/>
<dbReference type="SUPFAM" id="SSF55895">
    <property type="entry name" value="Ribonuclease Rh-like"/>
    <property type="match status" value="1"/>
</dbReference>
<feature type="signal peptide" evidence="3">
    <location>
        <begin position="1"/>
        <end position="29"/>
    </location>
</feature>
<dbReference type="Proteomes" id="UP000186931">
    <property type="component" value="Unassembled WGS sequence"/>
</dbReference>
<gene>
    <name evidence="4" type="ORF">BJN41_12115</name>
</gene>
<comment type="similarity">
    <text evidence="1 2">Belongs to the RNase T2 family.</text>
</comment>
<feature type="chain" id="PRO_5009213263" evidence="3">
    <location>
        <begin position="30"/>
        <end position="215"/>
    </location>
</feature>
<proteinExistence type="inferred from homology"/>
<evidence type="ECO:0000256" key="3">
    <source>
        <dbReference type="SAM" id="SignalP"/>
    </source>
</evidence>
<organism evidence="4 5">
    <name type="scientific">Acinetobacter towneri</name>
    <dbReference type="NCBI Taxonomy" id="202956"/>
    <lineage>
        <taxon>Bacteria</taxon>
        <taxon>Pseudomonadati</taxon>
        <taxon>Pseudomonadota</taxon>
        <taxon>Gammaproteobacteria</taxon>
        <taxon>Moraxellales</taxon>
        <taxon>Moraxellaceae</taxon>
        <taxon>Acinetobacter</taxon>
    </lineage>
</organism>
<dbReference type="GO" id="GO:0033897">
    <property type="term" value="F:ribonuclease T2 activity"/>
    <property type="evidence" value="ECO:0007669"/>
    <property type="project" value="InterPro"/>
</dbReference>
<dbReference type="Pfam" id="PF00445">
    <property type="entry name" value="Ribonuclease_T2"/>
    <property type="match status" value="1"/>
</dbReference>
<comment type="caution">
    <text evidence="4">The sequence shown here is derived from an EMBL/GenBank/DDBJ whole genome shotgun (WGS) entry which is preliminary data.</text>
</comment>
<dbReference type="eggNOG" id="COG3719">
    <property type="taxonomic scope" value="Bacteria"/>
</dbReference>
<dbReference type="InterPro" id="IPR036430">
    <property type="entry name" value="RNase_T2-like_sf"/>
</dbReference>
<name>A0A1E8DZP7_9GAMM</name>
<dbReference type="AlphaFoldDB" id="A0A1E8DZP7"/>
<dbReference type="InterPro" id="IPR001568">
    <property type="entry name" value="RNase_T2-like"/>
</dbReference>
<dbReference type="Gene3D" id="3.90.730.10">
    <property type="entry name" value="Ribonuclease T2-like"/>
    <property type="match status" value="1"/>
</dbReference>
<evidence type="ECO:0000313" key="4">
    <source>
        <dbReference type="EMBL" id="OFE42850.1"/>
    </source>
</evidence>
<protein>
    <submittedName>
        <fullName evidence="4">Ribonuclease I</fullName>
    </submittedName>
</protein>
<reference evidence="4 5" key="1">
    <citation type="submission" date="2016-10" db="EMBL/GenBank/DDBJ databases">
        <title>Genome of airborne Acinetobacter sp. 5-2Ac02 in the hospital environment: Species near to Acinetobacter towneri.</title>
        <authorList>
            <person name="Barbosa B."/>
            <person name="Fernandez-Garcia L."/>
            <person name="Gato E."/>
            <person name="Leao R."/>
            <person name="Albano R."/>
            <person name="Fernandez B."/>
            <person name="Fernandez-Cuenca F."/>
            <person name="Marques E."/>
            <person name="Tomas M."/>
        </authorList>
    </citation>
    <scope>NUCLEOTIDE SEQUENCE [LARGE SCALE GENOMIC DNA]</scope>
    <source>
        <strain evidence="4 5">5-2Ac02</strain>
    </source>
</reference>
<evidence type="ECO:0000313" key="5">
    <source>
        <dbReference type="Proteomes" id="UP000186931"/>
    </source>
</evidence>
<dbReference type="GO" id="GO:0003723">
    <property type="term" value="F:RNA binding"/>
    <property type="evidence" value="ECO:0007669"/>
    <property type="project" value="InterPro"/>
</dbReference>
<evidence type="ECO:0000256" key="1">
    <source>
        <dbReference type="ARBA" id="ARBA00007469"/>
    </source>
</evidence>
<keyword evidence="3" id="KW-0732">Signal</keyword>
<sequence>MSTVLQPIQVTLLGLCGAALVLCTQNAFSAPVQGYVMSVQMTPAVCLIDSSKSKKRKCLEGYSLNIEGLYPEVAARECSTQSSAKLPPLQAKVVARVMPDEAARVQLWQAIGGCVPMNASQYFRMIINNADRINVPSVLTGQDTQSVQLSQLRSLFLKSNSGMSFKSVHFQCSNHQGKSYLTEIKICYNTAGRYKQCSAAVESNCPNQFVIKGSY</sequence>
<evidence type="ECO:0000256" key="2">
    <source>
        <dbReference type="RuleBase" id="RU004328"/>
    </source>
</evidence>
<accession>A0A1E8DZP7</accession>
<dbReference type="EMBL" id="MKQS01000023">
    <property type="protein sequence ID" value="OFE42850.1"/>
    <property type="molecule type" value="Genomic_DNA"/>
</dbReference>